<dbReference type="EMBL" id="VYUY01000006">
    <property type="protein sequence ID" value="KAA9135045.1"/>
    <property type="molecule type" value="Genomic_DNA"/>
</dbReference>
<dbReference type="AlphaFoldDB" id="A0A5N0TIT5"/>
<dbReference type="InterPro" id="IPR050955">
    <property type="entry name" value="Plant_Biomass_Hydrol_Est"/>
</dbReference>
<evidence type="ECO:0000256" key="2">
    <source>
        <dbReference type="SAM" id="MobiDB-lite"/>
    </source>
</evidence>
<gene>
    <name evidence="4" type="ORF">F6B40_05050</name>
</gene>
<dbReference type="Pfam" id="PF00756">
    <property type="entry name" value="Esterase"/>
    <property type="match status" value="1"/>
</dbReference>
<keyword evidence="3" id="KW-0812">Transmembrane</keyword>
<evidence type="ECO:0000313" key="5">
    <source>
        <dbReference type="Proteomes" id="UP000326838"/>
    </source>
</evidence>
<dbReference type="PANTHER" id="PTHR43037">
    <property type="entry name" value="UNNAMED PRODUCT-RELATED"/>
    <property type="match status" value="1"/>
</dbReference>
<feature type="region of interest" description="Disordered" evidence="2">
    <location>
        <begin position="44"/>
        <end position="74"/>
    </location>
</feature>
<feature type="transmembrane region" description="Helical" evidence="3">
    <location>
        <begin position="21"/>
        <end position="43"/>
    </location>
</feature>
<dbReference type="SUPFAM" id="SSF53474">
    <property type="entry name" value="alpha/beta-Hydrolases"/>
    <property type="match status" value="1"/>
</dbReference>
<dbReference type="Proteomes" id="UP000326838">
    <property type="component" value="Unassembled WGS sequence"/>
</dbReference>
<feature type="compositionally biased region" description="Low complexity" evidence="2">
    <location>
        <begin position="49"/>
        <end position="63"/>
    </location>
</feature>
<protein>
    <submittedName>
        <fullName evidence="4">Prolyl oligopeptidase family serine peptidase</fullName>
    </submittedName>
</protein>
<dbReference type="InterPro" id="IPR029058">
    <property type="entry name" value="AB_hydrolase_fold"/>
</dbReference>
<sequence length="882" mass="91862">MDRVPPPLPRPHRRPPTPHRVVAVSTAIILSTGTVLVAVPAHADPASDAEPTTGIPATAPPAAHADEPTLPAAEGWPFSEAFSRTSGTSRYDDGALLWSDWLYDDTGAGDYTYADAAAGANGADVFRAAVATDGEDTYWRVDWNTLIDPDVPIAAWTFDTDGDDATGTATWPASAGVQSAGIDAALVVSSRGAWWTDTETGAVTDLDTLGGRLTVDTAARSFIVSIPRSTLPVEGVWTTRLAAGIADESGTAFAASPEAPEGTRVYNAAFRDIADEPILSGPDASTQWNNRRQSELLTGGDVAEFSIAVDWARLAAQESTPEPQPRGYSTRWYVSSADLGQGMDPAARRSPGPALQPATFFGRVQPYTVFVPESYTGESAVPLTILLHGGDGNHNAFIGEHRDAVFVPMCTERGSICVMPLGRGLSSWYINEAELDVWEVWSRTAAAFLVDADRTVIGGFSMGGVGATHIVTNHPDVFSAAVIVSGAGYFNTAGQRDREGAPLRAENLGSVRTFIDSGSRDVALANTRIWDATMQEAAVPYRAHYYEDADHGMLGSRIGWADAAEYVATAPPREHAPPSIVFRWEPGDERADLGLPVDSAYWLSELSPRDGEARWSRVSATAGALDTVDWRAVLTDEQRSLGDGPAQVRDQQRVTVGERAPRDEIEVTVENVAAATVDLDAAGADVLASTTMRVTSDGDLRLALTRAGARAELPLPAGDSEIASPSAPDAVQATTADDVTRLTWSASASALPVTGYTVRDANGVIVCETTGTSCETGATAAPVAARAAADGPRFAVTATSILGTSAPAWSVEAGGAPIPAPTPGTPGADPAAGDGADTGAAPRAGSLAATGVEPLIGLAAAAALLLAGLGTLAARRAIRTRP</sequence>
<evidence type="ECO:0000256" key="3">
    <source>
        <dbReference type="SAM" id="Phobius"/>
    </source>
</evidence>
<evidence type="ECO:0000313" key="4">
    <source>
        <dbReference type="EMBL" id="KAA9135045.1"/>
    </source>
</evidence>
<keyword evidence="1" id="KW-0732">Signal</keyword>
<keyword evidence="5" id="KW-1185">Reference proteome</keyword>
<feature type="transmembrane region" description="Helical" evidence="3">
    <location>
        <begin position="855"/>
        <end position="874"/>
    </location>
</feature>
<keyword evidence="3" id="KW-1133">Transmembrane helix</keyword>
<feature type="region of interest" description="Disordered" evidence="2">
    <location>
        <begin position="812"/>
        <end position="840"/>
    </location>
</feature>
<dbReference type="PANTHER" id="PTHR43037:SF1">
    <property type="entry name" value="BLL1128 PROTEIN"/>
    <property type="match status" value="1"/>
</dbReference>
<dbReference type="Gene3D" id="3.40.50.1820">
    <property type="entry name" value="alpha/beta hydrolase"/>
    <property type="match status" value="1"/>
</dbReference>
<reference evidence="5" key="1">
    <citation type="submission" date="2019-09" db="EMBL/GenBank/DDBJ databases">
        <title>Mumia zhuanghuii sp. nov. isolated from the intestinal contents of plateau pika (Ochotona curzoniae) in the Qinghai-Tibet plateau of China.</title>
        <authorList>
            <person name="Tian Z."/>
        </authorList>
    </citation>
    <scope>NUCLEOTIDE SEQUENCE [LARGE SCALE GENOMIC DNA]</scope>
    <source>
        <strain evidence="5">L-033</strain>
    </source>
</reference>
<organism evidence="4 5">
    <name type="scientific">Microbacterium caowuchunii</name>
    <dbReference type="NCBI Taxonomy" id="2614638"/>
    <lineage>
        <taxon>Bacteria</taxon>
        <taxon>Bacillati</taxon>
        <taxon>Actinomycetota</taxon>
        <taxon>Actinomycetes</taxon>
        <taxon>Micrococcales</taxon>
        <taxon>Microbacteriaceae</taxon>
        <taxon>Microbacterium</taxon>
    </lineage>
</organism>
<accession>A0A5N0TIT5</accession>
<keyword evidence="3" id="KW-0472">Membrane</keyword>
<comment type="caution">
    <text evidence="4">The sequence shown here is derived from an EMBL/GenBank/DDBJ whole genome shotgun (WGS) entry which is preliminary data.</text>
</comment>
<proteinExistence type="predicted"/>
<evidence type="ECO:0000256" key="1">
    <source>
        <dbReference type="ARBA" id="ARBA00022729"/>
    </source>
</evidence>
<dbReference type="InterPro" id="IPR000801">
    <property type="entry name" value="Esterase-like"/>
</dbReference>
<feature type="compositionally biased region" description="Low complexity" evidence="2">
    <location>
        <begin position="825"/>
        <end position="840"/>
    </location>
</feature>
<dbReference type="RefSeq" id="WP_150892400.1">
    <property type="nucleotide sequence ID" value="NZ_VYUY01000006.1"/>
</dbReference>
<name>A0A5N0TIT5_9MICO</name>